<dbReference type="InterPro" id="IPR050377">
    <property type="entry name" value="Radical_SAM_PqqE_MftC-like"/>
</dbReference>
<sequence>MGSPPLKFAALEITGRCQQACSFCYADSSPKGTHGTMKIPDWERTIGDLAELGTRTVQFIGGEPTLHPFLGRLIAYAHGAGLVEVEVFSNLVHVRDELWGIFRTCGVRLATTYLSDNPRQHDRITRLPGSHRRTRANIQRAKELGIPLRAGVIGPRSGQRVQNAAEDLRTLGVTQVKTDRTRSLGRAGRNGGQTVDALCGQCAHEQCAIGPDGYVWPCAMGRFLYAGNVLHTPLADIWHGARMAEVAAAIRDVHGPPGAESCTPPQCLPWCGPCQPCAPQAGRHADSIDGPD</sequence>
<evidence type="ECO:0000256" key="1">
    <source>
        <dbReference type="ARBA" id="ARBA00022691"/>
    </source>
</evidence>
<dbReference type="InterPro" id="IPR013785">
    <property type="entry name" value="Aldolase_TIM"/>
</dbReference>
<keyword evidence="7" id="KW-1185">Reference proteome</keyword>
<evidence type="ECO:0000313" key="6">
    <source>
        <dbReference type="EMBL" id="GAA2108610.1"/>
    </source>
</evidence>
<evidence type="ECO:0000256" key="2">
    <source>
        <dbReference type="ARBA" id="ARBA00022723"/>
    </source>
</evidence>
<dbReference type="SUPFAM" id="SSF102114">
    <property type="entry name" value="Radical SAM enzymes"/>
    <property type="match status" value="1"/>
</dbReference>
<reference evidence="6 7" key="1">
    <citation type="journal article" date="2019" name="Int. J. Syst. Evol. Microbiol.">
        <title>The Global Catalogue of Microorganisms (GCM) 10K type strain sequencing project: providing services to taxonomists for standard genome sequencing and annotation.</title>
        <authorList>
            <consortium name="The Broad Institute Genomics Platform"/>
            <consortium name="The Broad Institute Genome Sequencing Center for Infectious Disease"/>
            <person name="Wu L."/>
            <person name="Ma J."/>
        </authorList>
    </citation>
    <scope>NUCLEOTIDE SEQUENCE [LARGE SCALE GENOMIC DNA]</scope>
    <source>
        <strain evidence="6 7">JCM 15481</strain>
    </source>
</reference>
<comment type="caution">
    <text evidence="6">The sequence shown here is derived from an EMBL/GenBank/DDBJ whole genome shotgun (WGS) entry which is preliminary data.</text>
</comment>
<dbReference type="CDD" id="cd21109">
    <property type="entry name" value="SPASM"/>
    <property type="match status" value="1"/>
</dbReference>
<dbReference type="InterPro" id="IPR006638">
    <property type="entry name" value="Elp3/MiaA/NifB-like_rSAM"/>
</dbReference>
<evidence type="ECO:0000313" key="7">
    <source>
        <dbReference type="Proteomes" id="UP001500443"/>
    </source>
</evidence>
<keyword evidence="3" id="KW-0408">Iron</keyword>
<dbReference type="SFLD" id="SFLDG01067">
    <property type="entry name" value="SPASM/twitch_domain_containing"/>
    <property type="match status" value="1"/>
</dbReference>
<feature type="domain" description="Elp3/MiaA/NifB-like radical SAM core" evidence="5">
    <location>
        <begin position="7"/>
        <end position="252"/>
    </location>
</feature>
<dbReference type="Gene3D" id="3.20.20.70">
    <property type="entry name" value="Aldolase class I"/>
    <property type="match status" value="1"/>
</dbReference>
<keyword evidence="1" id="KW-0949">S-adenosyl-L-methionine</keyword>
<proteinExistence type="predicted"/>
<evidence type="ECO:0000259" key="5">
    <source>
        <dbReference type="SMART" id="SM00729"/>
    </source>
</evidence>
<name>A0ABN2XBN4_9ACTN</name>
<keyword evidence="2" id="KW-0479">Metal-binding</keyword>
<keyword evidence="4" id="KW-0411">Iron-sulfur</keyword>
<dbReference type="InterPro" id="IPR007197">
    <property type="entry name" value="rSAM"/>
</dbReference>
<accession>A0ABN2XBN4</accession>
<dbReference type="Pfam" id="PF13186">
    <property type="entry name" value="SPASM"/>
    <property type="match status" value="1"/>
</dbReference>
<dbReference type="InterPro" id="IPR058240">
    <property type="entry name" value="rSAM_sf"/>
</dbReference>
<dbReference type="Pfam" id="PF04055">
    <property type="entry name" value="Radical_SAM"/>
    <property type="match status" value="1"/>
</dbReference>
<protein>
    <recommendedName>
        <fullName evidence="5">Elp3/MiaA/NifB-like radical SAM core domain-containing protein</fullName>
    </recommendedName>
</protein>
<evidence type="ECO:0000256" key="4">
    <source>
        <dbReference type="ARBA" id="ARBA00023014"/>
    </source>
</evidence>
<dbReference type="SMART" id="SM00729">
    <property type="entry name" value="Elp3"/>
    <property type="match status" value="1"/>
</dbReference>
<dbReference type="CDD" id="cd01335">
    <property type="entry name" value="Radical_SAM"/>
    <property type="match status" value="1"/>
</dbReference>
<dbReference type="RefSeq" id="WP_344287289.1">
    <property type="nucleotide sequence ID" value="NZ_BAAAPF010000004.1"/>
</dbReference>
<dbReference type="Proteomes" id="UP001500443">
    <property type="component" value="Unassembled WGS sequence"/>
</dbReference>
<dbReference type="PANTHER" id="PTHR11228:SF7">
    <property type="entry name" value="PQQA PEPTIDE CYCLASE"/>
    <property type="match status" value="1"/>
</dbReference>
<evidence type="ECO:0000256" key="3">
    <source>
        <dbReference type="ARBA" id="ARBA00023004"/>
    </source>
</evidence>
<organism evidence="6 7">
    <name type="scientific">Streptomyces synnematoformans</name>
    <dbReference type="NCBI Taxonomy" id="415721"/>
    <lineage>
        <taxon>Bacteria</taxon>
        <taxon>Bacillati</taxon>
        <taxon>Actinomycetota</taxon>
        <taxon>Actinomycetes</taxon>
        <taxon>Kitasatosporales</taxon>
        <taxon>Streptomycetaceae</taxon>
        <taxon>Streptomyces</taxon>
    </lineage>
</organism>
<dbReference type="SFLD" id="SFLDS00029">
    <property type="entry name" value="Radical_SAM"/>
    <property type="match status" value="1"/>
</dbReference>
<dbReference type="PANTHER" id="PTHR11228">
    <property type="entry name" value="RADICAL SAM DOMAIN PROTEIN"/>
    <property type="match status" value="1"/>
</dbReference>
<dbReference type="InterPro" id="IPR023885">
    <property type="entry name" value="4Fe4S-binding_SPASM_dom"/>
</dbReference>
<gene>
    <name evidence="6" type="ORF">GCM10009802_04500</name>
</gene>
<dbReference type="EMBL" id="BAAAPF010000004">
    <property type="protein sequence ID" value="GAA2108610.1"/>
    <property type="molecule type" value="Genomic_DNA"/>
</dbReference>